<evidence type="ECO:0000313" key="7">
    <source>
        <dbReference type="Proteomes" id="UP000007303"/>
    </source>
</evidence>
<dbReference type="InterPro" id="IPR016202">
    <property type="entry name" value="DNase_I"/>
</dbReference>
<dbReference type="PANTHER" id="PTHR11371">
    <property type="entry name" value="DEOXYRIBONUCLEASE"/>
    <property type="match status" value="1"/>
</dbReference>
<evidence type="ECO:0000256" key="2">
    <source>
        <dbReference type="ARBA" id="ARBA00022729"/>
    </source>
</evidence>
<name>H3CJY5_TETNG</name>
<protein>
    <submittedName>
        <fullName evidence="6">Uncharacterized protein</fullName>
    </submittedName>
</protein>
<keyword evidence="5" id="KW-0325">Glycoprotein</keyword>
<keyword evidence="7" id="KW-1185">Reference proteome</keyword>
<dbReference type="PRINTS" id="PR00130">
    <property type="entry name" value="DNASEI"/>
</dbReference>
<dbReference type="GO" id="GO:0006308">
    <property type="term" value="P:DNA catabolic process"/>
    <property type="evidence" value="ECO:0007669"/>
    <property type="project" value="InterPro"/>
</dbReference>
<dbReference type="Gene3D" id="3.60.10.10">
    <property type="entry name" value="Endonuclease/exonuclease/phosphatase"/>
    <property type="match status" value="1"/>
</dbReference>
<dbReference type="Proteomes" id="UP000007303">
    <property type="component" value="Unassembled WGS sequence"/>
</dbReference>
<dbReference type="STRING" id="99883.ENSTNIP00000008564"/>
<evidence type="ECO:0000256" key="4">
    <source>
        <dbReference type="ARBA" id="ARBA00023157"/>
    </source>
</evidence>
<reference evidence="6" key="2">
    <citation type="submission" date="2025-08" db="UniProtKB">
        <authorList>
            <consortium name="Ensembl"/>
        </authorList>
    </citation>
    <scope>IDENTIFICATION</scope>
</reference>
<dbReference type="OMA" id="DICLLQH"/>
<proteinExistence type="predicted"/>
<keyword evidence="1" id="KW-0540">Nuclease</keyword>
<keyword evidence="2" id="KW-0732">Signal</keyword>
<organism evidence="6 7">
    <name type="scientific">Tetraodon nigroviridis</name>
    <name type="common">Spotted green pufferfish</name>
    <name type="synonym">Chelonodon nigroviridis</name>
    <dbReference type="NCBI Taxonomy" id="99883"/>
    <lineage>
        <taxon>Eukaryota</taxon>
        <taxon>Metazoa</taxon>
        <taxon>Chordata</taxon>
        <taxon>Craniata</taxon>
        <taxon>Vertebrata</taxon>
        <taxon>Euteleostomi</taxon>
        <taxon>Actinopterygii</taxon>
        <taxon>Neopterygii</taxon>
        <taxon>Teleostei</taxon>
        <taxon>Neoteleostei</taxon>
        <taxon>Acanthomorphata</taxon>
        <taxon>Eupercaria</taxon>
        <taxon>Tetraodontiformes</taxon>
        <taxon>Tetradontoidea</taxon>
        <taxon>Tetraodontidae</taxon>
        <taxon>Tetraodon</taxon>
    </lineage>
</organism>
<dbReference type="GO" id="GO:0005634">
    <property type="term" value="C:nucleus"/>
    <property type="evidence" value="ECO:0007669"/>
    <property type="project" value="TreeGrafter"/>
</dbReference>
<dbReference type="PANTHER" id="PTHR11371:SF28">
    <property type="entry name" value="DEOXYRIBONUCLEASE-1-LIKE 1"/>
    <property type="match status" value="1"/>
</dbReference>
<dbReference type="GO" id="GO:0004530">
    <property type="term" value="F:deoxyribonuclease I activity"/>
    <property type="evidence" value="ECO:0007669"/>
    <property type="project" value="TreeGrafter"/>
</dbReference>
<sequence length="205" mass="23651">VSVVLRYGKQRYQLLASKSLGNSPSNMQQFVFIYRGEAVNLTGEFQYQRVQSFVREPFAAQFQSQKTVAKEFVLVAVHTEPQRTVQEIDMLQDVFQEVSAKFNNQNVMFLGNFYAGCAYLTRADKKNIRLFQNLDFSWLIGDKVDTTVTDQTSCAYDRIVVHGETLLKSVTPYSAKVFQFNREFKVRRSTVLMISDHFPIEVTLK</sequence>
<dbReference type="GeneTree" id="ENSGT00950000182846"/>
<evidence type="ECO:0000256" key="1">
    <source>
        <dbReference type="ARBA" id="ARBA00022722"/>
    </source>
</evidence>
<dbReference type="HOGENOM" id="CLU_043335_0_1_1"/>
<dbReference type="SMART" id="SM00476">
    <property type="entry name" value="DNaseIc"/>
    <property type="match status" value="1"/>
</dbReference>
<reference evidence="7" key="1">
    <citation type="journal article" date="2004" name="Nature">
        <title>Genome duplication in the teleost fish Tetraodon nigroviridis reveals the early vertebrate proto-karyotype.</title>
        <authorList>
            <person name="Jaillon O."/>
            <person name="Aury J.-M."/>
            <person name="Brunet F."/>
            <person name="Petit J.-L."/>
            <person name="Stange-Thomann N."/>
            <person name="Mauceli E."/>
            <person name="Bouneau L."/>
            <person name="Fischer C."/>
            <person name="Ozouf-Costaz C."/>
            <person name="Bernot A."/>
            <person name="Nicaud S."/>
            <person name="Jaffe D."/>
            <person name="Fisher S."/>
            <person name="Lutfalla G."/>
            <person name="Dossat C."/>
            <person name="Segurens B."/>
            <person name="Dasilva C."/>
            <person name="Salanoubat M."/>
            <person name="Levy M."/>
            <person name="Boudet N."/>
            <person name="Castellano S."/>
            <person name="Anthouard V."/>
            <person name="Jubin C."/>
            <person name="Castelli V."/>
            <person name="Katinka M."/>
            <person name="Vacherie B."/>
            <person name="Biemont C."/>
            <person name="Skalli Z."/>
            <person name="Cattolico L."/>
            <person name="Poulain J."/>
            <person name="De Berardinis V."/>
            <person name="Cruaud C."/>
            <person name="Duprat S."/>
            <person name="Brottier P."/>
            <person name="Coutanceau J.-P."/>
            <person name="Gouzy J."/>
            <person name="Parra G."/>
            <person name="Lardier G."/>
            <person name="Chapple C."/>
            <person name="McKernan K.J."/>
            <person name="McEwan P."/>
            <person name="Bosak S."/>
            <person name="Kellis M."/>
            <person name="Volff J.-N."/>
            <person name="Guigo R."/>
            <person name="Zody M.C."/>
            <person name="Mesirov J."/>
            <person name="Lindblad-Toh K."/>
            <person name="Birren B."/>
            <person name="Nusbaum C."/>
            <person name="Kahn D."/>
            <person name="Robinson-Rechavi M."/>
            <person name="Laudet V."/>
            <person name="Schachter V."/>
            <person name="Quetier F."/>
            <person name="Saurin W."/>
            <person name="Scarpelli C."/>
            <person name="Wincker P."/>
            <person name="Lander E.S."/>
            <person name="Weissenbach J."/>
            <person name="Roest Crollius H."/>
        </authorList>
    </citation>
    <scope>NUCLEOTIDE SEQUENCE [LARGE SCALE GENOMIC DNA]</scope>
</reference>
<dbReference type="AlphaFoldDB" id="H3CJY5"/>
<dbReference type="SUPFAM" id="SSF56219">
    <property type="entry name" value="DNase I-like"/>
    <property type="match status" value="1"/>
</dbReference>
<dbReference type="Ensembl" id="ENSTNIT00000008732.1">
    <property type="protein sequence ID" value="ENSTNIP00000008564.1"/>
    <property type="gene ID" value="ENSTNIG00000005841.1"/>
</dbReference>
<keyword evidence="4" id="KW-1015">Disulfide bond</keyword>
<evidence type="ECO:0000256" key="5">
    <source>
        <dbReference type="ARBA" id="ARBA00023180"/>
    </source>
</evidence>
<evidence type="ECO:0000256" key="3">
    <source>
        <dbReference type="ARBA" id="ARBA00022801"/>
    </source>
</evidence>
<keyword evidence="3" id="KW-0378">Hydrolase</keyword>
<dbReference type="InterPro" id="IPR036691">
    <property type="entry name" value="Endo/exonu/phosph_ase_sf"/>
</dbReference>
<accession>H3CJY5</accession>
<dbReference type="GO" id="GO:0003677">
    <property type="term" value="F:DNA binding"/>
    <property type="evidence" value="ECO:0007669"/>
    <property type="project" value="TreeGrafter"/>
</dbReference>
<dbReference type="InParanoid" id="H3CJY5"/>
<reference evidence="6" key="3">
    <citation type="submission" date="2025-09" db="UniProtKB">
        <authorList>
            <consortium name="Ensembl"/>
        </authorList>
    </citation>
    <scope>IDENTIFICATION</scope>
</reference>
<evidence type="ECO:0000313" key="6">
    <source>
        <dbReference type="Ensembl" id="ENSTNIP00000008564.1"/>
    </source>
</evidence>